<dbReference type="InterPro" id="IPR003661">
    <property type="entry name" value="HisK_dim/P_dom"/>
</dbReference>
<evidence type="ECO:0000256" key="6">
    <source>
        <dbReference type="ARBA" id="ARBA00022692"/>
    </source>
</evidence>
<dbReference type="EMBL" id="CAFBPN010000007">
    <property type="protein sequence ID" value="CAB5011156.1"/>
    <property type="molecule type" value="Genomic_DNA"/>
</dbReference>
<reference evidence="14" key="1">
    <citation type="submission" date="2020-05" db="EMBL/GenBank/DDBJ databases">
        <authorList>
            <person name="Chiriac C."/>
            <person name="Salcher M."/>
            <person name="Ghai R."/>
            <person name="Kavagutti S V."/>
        </authorList>
    </citation>
    <scope>NUCLEOTIDE SEQUENCE</scope>
</reference>
<dbReference type="SMART" id="SM00388">
    <property type="entry name" value="HisKA"/>
    <property type="match status" value="1"/>
</dbReference>
<dbReference type="Gene3D" id="1.10.287.130">
    <property type="match status" value="1"/>
</dbReference>
<dbReference type="InterPro" id="IPR003660">
    <property type="entry name" value="HAMP_dom"/>
</dbReference>
<sequence>MGPFLPFSGSPGGKVSFLSVMLLVMPNRPRSPFRRFERARHQSLGLRARTLTSFGLIAFTTSLLAGIATYSFSRSYLLEQRGNVITSQAFSNARLMGTYLETQRDAVGSLVSYIRTETDGYAVLQLTPEGFYYSVDPLKFTQANIPKELLKTVQGGKAATQKFSFDGHLYEAVGTPVAAAGANYFEVFSLRETERIIGFILSAVIAGLVIATSTGLLLGWFASKRLLRPVGRVATTAAEIAEGKLDARLTPESDPDLDQLVTSFNAMADTVQERIEREIRFASDVSHELRSPITALTAAIEVLAAKRHELSDRNQQAFDIIDTQVRRFDRMVIDLLELSRLESGASQIRVESVDIEDLITRIAQRFQFGSIPLINTSVVRTQIFVDRLRIERVLVNLLGNAAEHAGGATAVTIHQEKALLTIHVDDNGPGLPVDERVDVFNRFARGRNAPRGTGSGLGLAIAMEHAKVMEGTITISDHTDNGSSGLRFTVTIPVESDVS</sequence>
<evidence type="ECO:0000256" key="3">
    <source>
        <dbReference type="ARBA" id="ARBA00012438"/>
    </source>
</evidence>
<keyword evidence="7" id="KW-0418">Kinase</keyword>
<evidence type="ECO:0000256" key="5">
    <source>
        <dbReference type="ARBA" id="ARBA00022679"/>
    </source>
</evidence>
<dbReference type="Pfam" id="PF00512">
    <property type="entry name" value="HisKA"/>
    <property type="match status" value="1"/>
</dbReference>
<organism evidence="14">
    <name type="scientific">freshwater metagenome</name>
    <dbReference type="NCBI Taxonomy" id="449393"/>
    <lineage>
        <taxon>unclassified sequences</taxon>
        <taxon>metagenomes</taxon>
        <taxon>ecological metagenomes</taxon>
    </lineage>
</organism>
<dbReference type="CDD" id="cd06225">
    <property type="entry name" value="HAMP"/>
    <property type="match status" value="1"/>
</dbReference>
<dbReference type="PRINTS" id="PR00344">
    <property type="entry name" value="BCTRLSENSOR"/>
</dbReference>
<keyword evidence="5" id="KW-0808">Transferase</keyword>
<gene>
    <name evidence="14" type="ORF">UFOPK4098_00296</name>
    <name evidence="15" type="ORF">UFOPK4347_00164</name>
</gene>
<dbReference type="GO" id="GO:0005886">
    <property type="term" value="C:plasma membrane"/>
    <property type="evidence" value="ECO:0007669"/>
    <property type="project" value="TreeGrafter"/>
</dbReference>
<dbReference type="Gene3D" id="6.10.340.10">
    <property type="match status" value="1"/>
</dbReference>
<keyword evidence="10 11" id="KW-0472">Membrane</keyword>
<dbReference type="InterPro" id="IPR036097">
    <property type="entry name" value="HisK_dim/P_sf"/>
</dbReference>
<dbReference type="EMBL" id="CAFBQU010000002">
    <property type="protein sequence ID" value="CAB5059047.1"/>
    <property type="molecule type" value="Genomic_DNA"/>
</dbReference>
<protein>
    <recommendedName>
        <fullName evidence="3">histidine kinase</fullName>
        <ecNumber evidence="3">2.7.13.3</ecNumber>
    </recommendedName>
</protein>
<evidence type="ECO:0000259" key="12">
    <source>
        <dbReference type="PROSITE" id="PS50109"/>
    </source>
</evidence>
<evidence type="ECO:0000256" key="2">
    <source>
        <dbReference type="ARBA" id="ARBA00004370"/>
    </source>
</evidence>
<evidence type="ECO:0000256" key="8">
    <source>
        <dbReference type="ARBA" id="ARBA00022989"/>
    </source>
</evidence>
<proteinExistence type="predicted"/>
<dbReference type="InterPro" id="IPR036890">
    <property type="entry name" value="HATPase_C_sf"/>
</dbReference>
<dbReference type="Gene3D" id="3.30.565.10">
    <property type="entry name" value="Histidine kinase-like ATPase, C-terminal domain"/>
    <property type="match status" value="1"/>
</dbReference>
<dbReference type="PROSITE" id="PS50109">
    <property type="entry name" value="HIS_KIN"/>
    <property type="match status" value="1"/>
</dbReference>
<evidence type="ECO:0000259" key="13">
    <source>
        <dbReference type="PROSITE" id="PS50885"/>
    </source>
</evidence>
<accession>A0A6J7Q1J1</accession>
<comment type="subcellular location">
    <subcellularLocation>
        <location evidence="2">Membrane</location>
    </subcellularLocation>
</comment>
<keyword evidence="8 11" id="KW-1133">Transmembrane helix</keyword>
<evidence type="ECO:0000256" key="4">
    <source>
        <dbReference type="ARBA" id="ARBA00022553"/>
    </source>
</evidence>
<dbReference type="SUPFAM" id="SSF55874">
    <property type="entry name" value="ATPase domain of HSP90 chaperone/DNA topoisomerase II/histidine kinase"/>
    <property type="match status" value="1"/>
</dbReference>
<dbReference type="CDD" id="cd00082">
    <property type="entry name" value="HisKA"/>
    <property type="match status" value="1"/>
</dbReference>
<comment type="catalytic activity">
    <reaction evidence="1">
        <text>ATP + protein L-histidine = ADP + protein N-phospho-L-histidine.</text>
        <dbReference type="EC" id="2.7.13.3"/>
    </reaction>
</comment>
<dbReference type="InterPro" id="IPR004358">
    <property type="entry name" value="Sig_transdc_His_kin-like_C"/>
</dbReference>
<evidence type="ECO:0000313" key="14">
    <source>
        <dbReference type="EMBL" id="CAB5011156.1"/>
    </source>
</evidence>
<dbReference type="PANTHER" id="PTHR45436:SF5">
    <property type="entry name" value="SENSOR HISTIDINE KINASE TRCS"/>
    <property type="match status" value="1"/>
</dbReference>
<dbReference type="CDD" id="cd00075">
    <property type="entry name" value="HATPase"/>
    <property type="match status" value="1"/>
</dbReference>
<evidence type="ECO:0000256" key="10">
    <source>
        <dbReference type="ARBA" id="ARBA00023136"/>
    </source>
</evidence>
<evidence type="ECO:0000256" key="1">
    <source>
        <dbReference type="ARBA" id="ARBA00000085"/>
    </source>
</evidence>
<evidence type="ECO:0000256" key="11">
    <source>
        <dbReference type="SAM" id="Phobius"/>
    </source>
</evidence>
<dbReference type="InterPro" id="IPR003594">
    <property type="entry name" value="HATPase_dom"/>
</dbReference>
<dbReference type="PROSITE" id="PS50885">
    <property type="entry name" value="HAMP"/>
    <property type="match status" value="1"/>
</dbReference>
<dbReference type="InterPro" id="IPR005467">
    <property type="entry name" value="His_kinase_dom"/>
</dbReference>
<keyword evidence="9" id="KW-0902">Two-component regulatory system</keyword>
<dbReference type="SUPFAM" id="SSF47384">
    <property type="entry name" value="Homodimeric domain of signal transducing histidine kinase"/>
    <property type="match status" value="1"/>
</dbReference>
<feature type="transmembrane region" description="Helical" evidence="11">
    <location>
        <begin position="50"/>
        <end position="72"/>
    </location>
</feature>
<name>A0A6J7Q1J1_9ZZZZ</name>
<dbReference type="AlphaFoldDB" id="A0A6J7Q1J1"/>
<dbReference type="GO" id="GO:0000155">
    <property type="term" value="F:phosphorelay sensor kinase activity"/>
    <property type="evidence" value="ECO:0007669"/>
    <property type="project" value="InterPro"/>
</dbReference>
<evidence type="ECO:0000256" key="7">
    <source>
        <dbReference type="ARBA" id="ARBA00022777"/>
    </source>
</evidence>
<dbReference type="Pfam" id="PF00672">
    <property type="entry name" value="HAMP"/>
    <property type="match status" value="1"/>
</dbReference>
<dbReference type="PANTHER" id="PTHR45436">
    <property type="entry name" value="SENSOR HISTIDINE KINASE YKOH"/>
    <property type="match status" value="1"/>
</dbReference>
<dbReference type="Pfam" id="PF02518">
    <property type="entry name" value="HATPase_c"/>
    <property type="match status" value="1"/>
</dbReference>
<feature type="domain" description="Histidine kinase" evidence="12">
    <location>
        <begin position="284"/>
        <end position="496"/>
    </location>
</feature>
<dbReference type="SMART" id="SM00304">
    <property type="entry name" value="HAMP"/>
    <property type="match status" value="1"/>
</dbReference>
<keyword evidence="4" id="KW-0597">Phosphoprotein</keyword>
<dbReference type="InterPro" id="IPR050428">
    <property type="entry name" value="TCS_sensor_his_kinase"/>
</dbReference>
<dbReference type="SMART" id="SM00387">
    <property type="entry name" value="HATPase_c"/>
    <property type="match status" value="1"/>
</dbReference>
<evidence type="ECO:0000313" key="15">
    <source>
        <dbReference type="EMBL" id="CAB5059047.1"/>
    </source>
</evidence>
<feature type="transmembrane region" description="Helical" evidence="11">
    <location>
        <begin position="196"/>
        <end position="222"/>
    </location>
</feature>
<keyword evidence="6 11" id="KW-0812">Transmembrane</keyword>
<dbReference type="EC" id="2.7.13.3" evidence="3"/>
<dbReference type="SUPFAM" id="SSF158472">
    <property type="entry name" value="HAMP domain-like"/>
    <property type="match status" value="1"/>
</dbReference>
<feature type="domain" description="HAMP" evidence="13">
    <location>
        <begin position="224"/>
        <end position="276"/>
    </location>
</feature>
<evidence type="ECO:0000256" key="9">
    <source>
        <dbReference type="ARBA" id="ARBA00023012"/>
    </source>
</evidence>